<evidence type="ECO:0000313" key="3">
    <source>
        <dbReference type="Proteomes" id="UP001500280"/>
    </source>
</evidence>
<name>A0ABP4SDA0_9ACTN</name>
<evidence type="ECO:0000313" key="2">
    <source>
        <dbReference type="EMBL" id="GAA1671076.1"/>
    </source>
</evidence>
<dbReference type="EMBL" id="BAAANF010000003">
    <property type="protein sequence ID" value="GAA1671076.1"/>
    <property type="molecule type" value="Genomic_DNA"/>
</dbReference>
<gene>
    <name evidence="2" type="ORF">GCM10009745_12160</name>
</gene>
<organism evidence="2 3">
    <name type="scientific">Kribbella yunnanensis</name>
    <dbReference type="NCBI Taxonomy" id="190194"/>
    <lineage>
        <taxon>Bacteria</taxon>
        <taxon>Bacillati</taxon>
        <taxon>Actinomycetota</taxon>
        <taxon>Actinomycetes</taxon>
        <taxon>Propionibacteriales</taxon>
        <taxon>Kribbellaceae</taxon>
        <taxon>Kribbella</taxon>
    </lineage>
</organism>
<dbReference type="RefSeq" id="WP_344146258.1">
    <property type="nucleotide sequence ID" value="NZ_BAAANF010000003.1"/>
</dbReference>
<comment type="caution">
    <text evidence="2">The sequence shown here is derived from an EMBL/GenBank/DDBJ whole genome shotgun (WGS) entry which is preliminary data.</text>
</comment>
<reference evidence="3" key="1">
    <citation type="journal article" date="2019" name="Int. J. Syst. Evol. Microbiol.">
        <title>The Global Catalogue of Microorganisms (GCM) 10K type strain sequencing project: providing services to taxonomists for standard genome sequencing and annotation.</title>
        <authorList>
            <consortium name="The Broad Institute Genomics Platform"/>
            <consortium name="The Broad Institute Genome Sequencing Center for Infectious Disease"/>
            <person name="Wu L."/>
            <person name="Ma J."/>
        </authorList>
    </citation>
    <scope>NUCLEOTIDE SEQUENCE [LARGE SCALE GENOMIC DNA]</scope>
    <source>
        <strain evidence="3">JCM 14307</strain>
    </source>
</reference>
<protein>
    <submittedName>
        <fullName evidence="2">NAD(P)-dependent oxidoreductase</fullName>
    </submittedName>
</protein>
<dbReference type="InterPro" id="IPR036291">
    <property type="entry name" value="NAD(P)-bd_dom_sf"/>
</dbReference>
<dbReference type="PANTHER" id="PTHR43355">
    <property type="entry name" value="FLAVIN REDUCTASE (NADPH)"/>
    <property type="match status" value="1"/>
</dbReference>
<dbReference type="Gene3D" id="3.40.50.720">
    <property type="entry name" value="NAD(P)-binding Rossmann-like Domain"/>
    <property type="match status" value="1"/>
</dbReference>
<evidence type="ECO:0000259" key="1">
    <source>
        <dbReference type="Pfam" id="PF13460"/>
    </source>
</evidence>
<keyword evidence="3" id="KW-1185">Reference proteome</keyword>
<dbReference type="PANTHER" id="PTHR43355:SF2">
    <property type="entry name" value="FLAVIN REDUCTASE (NADPH)"/>
    <property type="match status" value="1"/>
</dbReference>
<proteinExistence type="predicted"/>
<dbReference type="Proteomes" id="UP001500280">
    <property type="component" value="Unassembled WGS sequence"/>
</dbReference>
<dbReference type="InterPro" id="IPR016040">
    <property type="entry name" value="NAD(P)-bd_dom"/>
</dbReference>
<sequence>MRILVFGATGAVGTRVTHEAADRGHQVTAVSRTTPGTFPSTVHTRQGDASDATAVAELAQGHDVVISATRPRAGHEGELAHATKGLLDGLRSGGPRLIVVGGAASLTVPGTGRTLVEQPDFPAAYRPIADACLEQFDLVRASADVDWTYVSPPDLLEPGARTGNYRLGTDELVVAADGTSSISLEDFAIALVDEAELADHRGRRFTVGY</sequence>
<dbReference type="SUPFAM" id="SSF51735">
    <property type="entry name" value="NAD(P)-binding Rossmann-fold domains"/>
    <property type="match status" value="1"/>
</dbReference>
<feature type="domain" description="NAD(P)-binding" evidence="1">
    <location>
        <begin position="7"/>
        <end position="193"/>
    </location>
</feature>
<dbReference type="InterPro" id="IPR051606">
    <property type="entry name" value="Polyketide_Oxido-like"/>
</dbReference>
<accession>A0ABP4SDA0</accession>
<dbReference type="Pfam" id="PF13460">
    <property type="entry name" value="NAD_binding_10"/>
    <property type="match status" value="1"/>
</dbReference>